<dbReference type="AlphaFoldDB" id="A0A833ZLD2"/>
<comment type="caution">
    <text evidence="1">The sequence shown here is derived from an EMBL/GenBank/DDBJ whole genome shotgun (WGS) entry which is preliminary data.</text>
</comment>
<dbReference type="Proteomes" id="UP000664940">
    <property type="component" value="Unassembled WGS sequence"/>
</dbReference>
<sequence>MLWKCPSPYEVTQKDTRRLFMKQTRLSSNARKLPQPLLIHNYWHLEVNWMVTQGRGPVLSQPHIGVSQPQDDGKQTSLLTLGPSTFLVSPKSHLLTEGQGRSQRASSGTSFHFISLHHTEKKRYYRNQQGRVPCAWSPLSICPFPHFLAVPLSPPGDFYIPHLFLRKSTLPVVLYLCLENSSFYWMLMEDLIYTCLETDGNEFQELGRRWSSSLYYTVLNKKLQLIDLHGIQEARPPQQSQHHCLLFSLQIFPVGLRGGKHISPIHMA</sequence>
<gene>
    <name evidence="1" type="ORF">HJG60_011903</name>
</gene>
<reference evidence="1 2" key="1">
    <citation type="journal article" date="2020" name="Nature">
        <title>Six reference-quality genomes reveal evolution of bat adaptations.</title>
        <authorList>
            <person name="Jebb D."/>
            <person name="Huang Z."/>
            <person name="Pippel M."/>
            <person name="Hughes G.M."/>
            <person name="Lavrichenko K."/>
            <person name="Devanna P."/>
            <person name="Winkler S."/>
            <person name="Jermiin L.S."/>
            <person name="Skirmuntt E.C."/>
            <person name="Katzourakis A."/>
            <person name="Burkitt-Gray L."/>
            <person name="Ray D.A."/>
            <person name="Sullivan K.A.M."/>
            <person name="Roscito J.G."/>
            <person name="Kirilenko B.M."/>
            <person name="Davalos L.M."/>
            <person name="Corthals A.P."/>
            <person name="Power M.L."/>
            <person name="Jones G."/>
            <person name="Ransome R.D."/>
            <person name="Dechmann D.K.N."/>
            <person name="Locatelli A.G."/>
            <person name="Puechmaille S.J."/>
            <person name="Fedrigo O."/>
            <person name="Jarvis E.D."/>
            <person name="Hiller M."/>
            <person name="Vernes S.C."/>
            <person name="Myers E.W."/>
            <person name="Teeling E.C."/>
        </authorList>
    </citation>
    <scope>NUCLEOTIDE SEQUENCE [LARGE SCALE GENOMIC DNA]</scope>
    <source>
        <strain evidence="1">Bat1K_MPI-CBG_1</strain>
    </source>
</reference>
<evidence type="ECO:0000313" key="1">
    <source>
        <dbReference type="EMBL" id="KAF6094813.1"/>
    </source>
</evidence>
<name>A0A833ZLD2_9CHIR</name>
<organism evidence="1 2">
    <name type="scientific">Phyllostomus discolor</name>
    <name type="common">pale spear-nosed bat</name>
    <dbReference type="NCBI Taxonomy" id="89673"/>
    <lineage>
        <taxon>Eukaryota</taxon>
        <taxon>Metazoa</taxon>
        <taxon>Chordata</taxon>
        <taxon>Craniata</taxon>
        <taxon>Vertebrata</taxon>
        <taxon>Euteleostomi</taxon>
        <taxon>Mammalia</taxon>
        <taxon>Eutheria</taxon>
        <taxon>Laurasiatheria</taxon>
        <taxon>Chiroptera</taxon>
        <taxon>Yangochiroptera</taxon>
        <taxon>Phyllostomidae</taxon>
        <taxon>Phyllostominae</taxon>
        <taxon>Phyllostomus</taxon>
    </lineage>
</organism>
<protein>
    <submittedName>
        <fullName evidence="1">Uncharacterized protein</fullName>
    </submittedName>
</protein>
<accession>A0A833ZLD2</accession>
<dbReference type="EMBL" id="JABVXQ010000008">
    <property type="protein sequence ID" value="KAF6094813.1"/>
    <property type="molecule type" value="Genomic_DNA"/>
</dbReference>
<evidence type="ECO:0000313" key="2">
    <source>
        <dbReference type="Proteomes" id="UP000664940"/>
    </source>
</evidence>
<proteinExistence type="predicted"/>